<keyword evidence="1" id="KW-0472">Membrane</keyword>
<feature type="transmembrane region" description="Helical" evidence="1">
    <location>
        <begin position="21"/>
        <end position="37"/>
    </location>
</feature>
<proteinExistence type="predicted"/>
<organism evidence="2 3">
    <name type="scientific">Marinobacter subterrani</name>
    <dbReference type="NCBI Taxonomy" id="1658765"/>
    <lineage>
        <taxon>Bacteria</taxon>
        <taxon>Pseudomonadati</taxon>
        <taxon>Pseudomonadota</taxon>
        <taxon>Gammaproteobacteria</taxon>
        <taxon>Pseudomonadales</taxon>
        <taxon>Marinobacteraceae</taxon>
        <taxon>Marinobacter</taxon>
    </lineage>
</organism>
<evidence type="ECO:0008006" key="4">
    <source>
        <dbReference type="Google" id="ProtNLM"/>
    </source>
</evidence>
<accession>A0A0J7JDX7</accession>
<keyword evidence="1" id="KW-0812">Transmembrane</keyword>
<dbReference type="InterPro" id="IPR024399">
    <property type="entry name" value="DUF2628"/>
</dbReference>
<evidence type="ECO:0000313" key="2">
    <source>
        <dbReference type="EMBL" id="KMQ76026.1"/>
    </source>
</evidence>
<dbReference type="Pfam" id="PF10947">
    <property type="entry name" value="DUF2628"/>
    <property type="match status" value="1"/>
</dbReference>
<feature type="transmembrane region" description="Helical" evidence="1">
    <location>
        <begin position="68"/>
        <end position="88"/>
    </location>
</feature>
<keyword evidence="3" id="KW-1185">Reference proteome</keyword>
<evidence type="ECO:0000313" key="3">
    <source>
        <dbReference type="Proteomes" id="UP000036102"/>
    </source>
</evidence>
<gene>
    <name evidence="2" type="ORF">Msub_12235</name>
</gene>
<keyword evidence="1" id="KW-1133">Transmembrane helix</keyword>
<comment type="caution">
    <text evidence="2">The sequence shown here is derived from an EMBL/GenBank/DDBJ whole genome shotgun (WGS) entry which is preliminary data.</text>
</comment>
<sequence length="147" mass="15869">MSLHTFNVYQHADRSTKAVKVGFSWPCLFFGIFWLGAKRLWALLGFLVSLTAISYLVEGLVHDALPTFEAGVFSLLLNVAFMVGWVVFSNYANGLWASSLDERGYELLATIEAAHPDAAISQALSGNTDQQQGSAVVSTSSSGNFSA</sequence>
<evidence type="ECO:0000256" key="1">
    <source>
        <dbReference type="SAM" id="Phobius"/>
    </source>
</evidence>
<dbReference type="EMBL" id="LFBU01000001">
    <property type="protein sequence ID" value="KMQ76026.1"/>
    <property type="molecule type" value="Genomic_DNA"/>
</dbReference>
<dbReference type="PATRIC" id="fig|1658765.3.peg.2242"/>
<dbReference type="AlphaFoldDB" id="A0A0J7JDX7"/>
<dbReference type="Proteomes" id="UP000036102">
    <property type="component" value="Unassembled WGS sequence"/>
</dbReference>
<protein>
    <recommendedName>
        <fullName evidence="4">DUF2628 domain-containing protein</fullName>
    </recommendedName>
</protein>
<reference evidence="2 3" key="1">
    <citation type="submission" date="2015-06" db="EMBL/GenBank/DDBJ databases">
        <title>Marinobacter subterrani, a genetically tractable neutrophilic iron-oxidizing strain isolated from the Soudan Iron Mine.</title>
        <authorList>
            <person name="Bonis B.M."/>
            <person name="Gralnick J.A."/>
        </authorList>
    </citation>
    <scope>NUCLEOTIDE SEQUENCE [LARGE SCALE GENOMIC DNA]</scope>
    <source>
        <strain evidence="2 3">JG233</strain>
    </source>
</reference>
<name>A0A0J7JDX7_9GAMM</name>